<feature type="compositionally biased region" description="Basic and acidic residues" evidence="1">
    <location>
        <begin position="1106"/>
        <end position="1125"/>
    </location>
</feature>
<feature type="compositionally biased region" description="Basic and acidic residues" evidence="1">
    <location>
        <begin position="619"/>
        <end position="640"/>
    </location>
</feature>
<evidence type="ECO:0000313" key="4">
    <source>
        <dbReference type="Proteomes" id="UP000826234"/>
    </source>
</evidence>
<feature type="compositionally biased region" description="Basic and acidic residues" evidence="1">
    <location>
        <begin position="666"/>
        <end position="675"/>
    </location>
</feature>
<dbReference type="InterPro" id="IPR038187">
    <property type="entry name" value="NAC_A/B_dom_sf"/>
</dbReference>
<feature type="compositionally biased region" description="Acidic residues" evidence="1">
    <location>
        <begin position="381"/>
        <end position="400"/>
    </location>
</feature>
<feature type="domain" description="NAC-A/B" evidence="2">
    <location>
        <begin position="2031"/>
        <end position="2096"/>
    </location>
</feature>
<protein>
    <recommendedName>
        <fullName evidence="2">NAC-A/B domain-containing protein</fullName>
    </recommendedName>
</protein>
<feature type="compositionally biased region" description="Low complexity" evidence="1">
    <location>
        <begin position="701"/>
        <end position="710"/>
    </location>
</feature>
<feature type="compositionally biased region" description="Low complexity" evidence="1">
    <location>
        <begin position="1577"/>
        <end position="1590"/>
    </location>
</feature>
<feature type="compositionally biased region" description="Polar residues" evidence="1">
    <location>
        <begin position="563"/>
        <end position="575"/>
    </location>
</feature>
<feature type="compositionally biased region" description="Basic and acidic residues" evidence="1">
    <location>
        <begin position="1997"/>
        <end position="2014"/>
    </location>
</feature>
<feature type="compositionally biased region" description="Polar residues" evidence="1">
    <location>
        <begin position="1405"/>
        <end position="1416"/>
    </location>
</feature>
<feature type="compositionally biased region" description="Polar residues" evidence="1">
    <location>
        <begin position="482"/>
        <end position="493"/>
    </location>
</feature>
<dbReference type="InterPro" id="IPR016641">
    <property type="entry name" value="EGD2/NACA0like"/>
</dbReference>
<feature type="compositionally biased region" description="Polar residues" evidence="1">
    <location>
        <begin position="1423"/>
        <end position="1432"/>
    </location>
</feature>
<sequence>MGAVLNRLQHLVDKDVSRSNSASSSPSGGDLLTSLQISPVVTPDRQAELPMDPSLRGQSVQVFLPGKKEDRPQPEGASCDAAVGAATAGLVALSECGQVMMEEAPKTNKVVPKGLGEPAGVDTLDARIVMGEETQCVDKEEEDIEGGESPAVPVPPKAGTLKTRPGEEAEEEEASDVEGQVPEAAEELRSKPLHPIAKDLSARQACLSLPGLLKHSEQEVAMPASFSQGEPTADVPSPSATLAKDPSLEPAEGQPLPVKHAGCGGVDPELYFTAPSTPIRTVFSHLRQPPQQHPFSKEILSEEQSDMDNEGLGSPPTSPSGSYITAEGGSWASSGTASTSPSCSPNLIAESEALESPDLESEVTFQTLSPSTFVHASFPAPEDEDEDDGQTTPGEDEDWASETLTCRQVLQKAERSGPSGPKRGEDLEEDEATLSSSTSTGHEIFKIENLPSYQTAKVFVGSEPSTLSCSLAAFSGPPPEFSSVSGASPSEANAPNVEQAEMAASSPDDGMENIENDQMISALLLPFRGSLLFEAESMEITLFPQGESVENDTLYGAEDEDSTSTSFLHSLSEASINEGVDESFAYQDDTSQSSDSASYNGEEDERLYSVEQYAVVAEGTHKEDEAPKGDLEPGRSHSGSESEMETSSDAYNTEEEEDAPSMGQEAKGELEKEDPFPGESKAADATPEGQMDAQSSHEKVTTSTLQTTTQPEASGDSSENSRGSNVSSEHGQRSPLEQNTAVAPGSLSHSASGESEEEPPKEKDSSPENLSLSDGQDALEKDLHDPGECLIACFDTDEEADALPPLDDSAGMSLPVGQIAEEWIGQVCAGTAIPLGWDPKPYPAESAELTSQEANDASAVDIGARLKESEERLLELLDQDSASAGGSLELEGHDGGTLDPEREKEAAPFVSLLESSMVVILDQPEVIRADSEPTEECLIACFESEDELEEASSLDQMNNNEDREAVTFSEAKPDSQTLMGLNDETQENVLMEANEFPLEAMALPAQENPLLQTEVEELSEIQSWAICGMQRSSSEPEMDAYDGRLTNKEMSLGDDDSAPKPPQVCMETGEAKDSNVGKVGSIEGQRLIGTGSHPEATAVEETTENEADKQNQLKEEVPAGDDRPEVQQQGLSEEGDLEQNWETPSEEGEDASEPESEELSKGDSVAEISPVEEAVRMTGHLESEHSTGNVPELLGAAHHLVTEQPNLRDNNMNLLPVQSCEAACLLPVGETGGDPCLTAGSEEKTLPKNDEFKAPSSAAEVTGQTGHPEPAGGEKVAEFPQLHGAEIPESQVSTKDAEIAIQPSPEKLSYVAHVQPAASLPSPGDYQPPDSKVQVVMPSPGRPPAGNTDAAPSLDHDLPRQQHPPVHKKTFAEALLQGLLPVLDAVQEKVPDTALSSTEKPEVSPSWSLSDSSFTTAGEGRSPESTLVAVSSDSERENLRTPDDIWGCPAQVVEESPPMQEEQAVAFELEDLVAKAGDALAAELVATPPTLSPQSMAVCLHHSALARAPGSPMSRRAIVQRSATAAVATNSQQLFFASEEEIYLTEPKDAQHGLSGGNREIDLTSAAESTGVDPDDSGTVVGESSTTSTGQLEPSGALLETAGGVEESPDEIMDRQQISSLLQGSFGNLKEQRVGSSFLMSSQLLAEAQSLRGSLKEKEAESSSAELTPDLSEAEDLELPSSCSAAAGQEQDHLQPCKEVRGEGGYLEAERQEAPPGAEEVSVPAKVREMLASQVVSSGSGEKDQPALNIVSISGEGKGEAAESTDGIPSQPEELLLQSPEADIVAQERTEEVLEETRLGDTPEEAMYPKVESDDQEEQDEQIHPNTFTAKVEILTLEPALLSTDSIVPPQLLSERPSQESLTAVAASLSKSERPTSPTLEEMPISLSPSPSFVPQEVPPPSPQLPSSPLESHLQAPTATSWLMGPTASPAEEHAPSKETRPLLQDSRKPLAEALEDTRPPAPSRSDQHPSGKDSRGRNRVPGNKDSRGKGSASSTGEKRADRGSLELELRSSNDSESNEGSIPELEEPEVSEPRTQTQAMSKLGLRQIHGVTRITIRKSKNILFVITKPDVFKSPASDIYIVFGEAKVDETGLEVRDIELVMAQANVSRPKAVRALRHNNNDIELTM</sequence>
<feature type="compositionally biased region" description="Basic and acidic residues" evidence="1">
    <location>
        <begin position="1966"/>
        <end position="1989"/>
    </location>
</feature>
<feature type="compositionally biased region" description="Basic and acidic residues" evidence="1">
    <location>
        <begin position="1789"/>
        <end position="1801"/>
    </location>
</feature>
<evidence type="ECO:0000256" key="1">
    <source>
        <dbReference type="SAM" id="MobiDB-lite"/>
    </source>
</evidence>
<feature type="compositionally biased region" description="Low complexity" evidence="1">
    <location>
        <begin position="717"/>
        <end position="729"/>
    </location>
</feature>
<organism evidence="3 4">
    <name type="scientific">Phrynosoma platyrhinos</name>
    <name type="common">Desert horned lizard</name>
    <dbReference type="NCBI Taxonomy" id="52577"/>
    <lineage>
        <taxon>Eukaryota</taxon>
        <taxon>Metazoa</taxon>
        <taxon>Chordata</taxon>
        <taxon>Craniata</taxon>
        <taxon>Vertebrata</taxon>
        <taxon>Euteleostomi</taxon>
        <taxon>Lepidosauria</taxon>
        <taxon>Squamata</taxon>
        <taxon>Bifurcata</taxon>
        <taxon>Unidentata</taxon>
        <taxon>Episquamata</taxon>
        <taxon>Toxicofera</taxon>
        <taxon>Iguania</taxon>
        <taxon>Phrynosomatidae</taxon>
        <taxon>Phrynosomatinae</taxon>
        <taxon>Phrynosoma</taxon>
    </lineage>
</organism>
<dbReference type="Proteomes" id="UP000826234">
    <property type="component" value="Unassembled WGS sequence"/>
</dbReference>
<evidence type="ECO:0000313" key="3">
    <source>
        <dbReference type="EMBL" id="KAH0627705.1"/>
    </source>
</evidence>
<dbReference type="PANTHER" id="PTHR21713">
    <property type="entry name" value="NASCENT POLYPEPTIDE ASSOCIATED COMPLEX ALPHA SUBUNIT-RELATED"/>
    <property type="match status" value="1"/>
</dbReference>
<feature type="compositionally biased region" description="Basic and acidic residues" evidence="1">
    <location>
        <begin position="1931"/>
        <end position="1959"/>
    </location>
</feature>
<keyword evidence="4" id="KW-1185">Reference proteome</keyword>
<feature type="region of interest" description="Disordered" evidence="1">
    <location>
        <begin position="138"/>
        <end position="181"/>
    </location>
</feature>
<accession>A0ABQ7TD80</accession>
<dbReference type="Pfam" id="PF19026">
    <property type="entry name" value="UBA_HYPK"/>
    <property type="match status" value="1"/>
</dbReference>
<feature type="compositionally biased region" description="Acidic residues" evidence="1">
    <location>
        <begin position="642"/>
        <end position="659"/>
    </location>
</feature>
<dbReference type="PROSITE" id="PS51151">
    <property type="entry name" value="NAC_AB"/>
    <property type="match status" value="1"/>
</dbReference>
<feature type="region of interest" description="Disordered" evidence="1">
    <location>
        <begin position="1030"/>
        <end position="1197"/>
    </location>
</feature>
<name>A0ABQ7TD80_PHRPL</name>
<reference evidence="3 4" key="1">
    <citation type="journal article" date="2022" name="Gigascience">
        <title>A chromosome-level genome assembly and annotation of the desert horned lizard, Phrynosoma platyrhinos, provides insight into chromosomal rearrangements among reptiles.</title>
        <authorList>
            <person name="Koochekian N."/>
            <person name="Ascanio A."/>
            <person name="Farleigh K."/>
            <person name="Card D.C."/>
            <person name="Schield D.R."/>
            <person name="Castoe T.A."/>
            <person name="Jezkova T."/>
        </authorList>
    </citation>
    <scope>NUCLEOTIDE SEQUENCE [LARGE SCALE GENOMIC DNA]</scope>
    <source>
        <strain evidence="3">NK-2021</strain>
    </source>
</reference>
<dbReference type="Pfam" id="PF01849">
    <property type="entry name" value="NAC"/>
    <property type="match status" value="1"/>
</dbReference>
<feature type="region of interest" description="Disordered" evidence="1">
    <location>
        <begin position="475"/>
        <end position="513"/>
    </location>
</feature>
<feature type="compositionally biased region" description="Basic and acidic residues" evidence="1">
    <location>
        <begin position="1690"/>
        <end position="1713"/>
    </location>
</feature>
<feature type="compositionally biased region" description="Low complexity" evidence="1">
    <location>
        <begin position="311"/>
        <end position="344"/>
    </location>
</feature>
<feature type="compositionally biased region" description="Acidic residues" evidence="1">
    <location>
        <begin position="352"/>
        <end position="361"/>
    </location>
</feature>
<feature type="region of interest" description="Disordered" evidence="1">
    <location>
        <begin position="1237"/>
        <end position="1275"/>
    </location>
</feature>
<feature type="region of interest" description="Disordered" evidence="1">
    <location>
        <begin position="544"/>
        <end position="783"/>
    </location>
</feature>
<feature type="compositionally biased region" description="Low complexity" evidence="1">
    <location>
        <begin position="585"/>
        <end position="599"/>
    </location>
</feature>
<gene>
    <name evidence="3" type="ORF">JD844_003828</name>
</gene>
<feature type="region of interest" description="Disordered" evidence="1">
    <location>
        <begin position="13"/>
        <end position="37"/>
    </location>
</feature>
<dbReference type="CDD" id="cd22054">
    <property type="entry name" value="NAC_NACA"/>
    <property type="match status" value="1"/>
</dbReference>
<feature type="compositionally biased region" description="Low complexity" evidence="1">
    <location>
        <begin position="18"/>
        <end position="27"/>
    </location>
</feature>
<proteinExistence type="predicted"/>
<feature type="compositionally biased region" description="Basic and acidic residues" evidence="1">
    <location>
        <begin position="1241"/>
        <end position="1253"/>
    </location>
</feature>
<feature type="compositionally biased region" description="Low complexity" evidence="1">
    <location>
        <begin position="744"/>
        <end position="753"/>
    </location>
</feature>
<feature type="compositionally biased region" description="Polar residues" evidence="1">
    <location>
        <begin position="363"/>
        <end position="374"/>
    </location>
</feature>
<dbReference type="InterPro" id="IPR002715">
    <property type="entry name" value="Nas_poly-pep-assoc_cplx_dom"/>
</dbReference>
<dbReference type="SMART" id="SM01407">
    <property type="entry name" value="NAC"/>
    <property type="match status" value="1"/>
</dbReference>
<dbReference type="EMBL" id="JAIPUX010000521">
    <property type="protein sequence ID" value="KAH0627705.1"/>
    <property type="molecule type" value="Genomic_DNA"/>
</dbReference>
<feature type="region of interest" description="Disordered" evidence="1">
    <location>
        <begin position="222"/>
        <end position="262"/>
    </location>
</feature>
<comment type="caution">
    <text evidence="3">The sequence shown here is derived from an EMBL/GenBank/DDBJ whole genome shotgun (WGS) entry which is preliminary data.</text>
</comment>
<feature type="compositionally biased region" description="Basic and acidic residues" evidence="1">
    <location>
        <begin position="1173"/>
        <end position="1185"/>
    </location>
</feature>
<dbReference type="Gene3D" id="1.10.8.10">
    <property type="entry name" value="DNA helicase RuvA subunit, C-terminal domain"/>
    <property type="match status" value="1"/>
</dbReference>
<feature type="region of interest" description="Disordered" evidence="1">
    <location>
        <begin position="1852"/>
        <end position="2042"/>
    </location>
</feature>
<feature type="compositionally biased region" description="Pro residues" evidence="1">
    <location>
        <begin position="1897"/>
        <end position="1906"/>
    </location>
</feature>
<feature type="region of interest" description="Disordered" evidence="1">
    <location>
        <begin position="282"/>
        <end position="443"/>
    </location>
</feature>
<feature type="region of interest" description="Disordered" evidence="1">
    <location>
        <begin position="1655"/>
        <end position="1771"/>
    </location>
</feature>
<evidence type="ECO:0000259" key="2">
    <source>
        <dbReference type="PROSITE" id="PS51151"/>
    </source>
</evidence>
<feature type="region of interest" description="Disordered" evidence="1">
    <location>
        <begin position="1789"/>
        <end position="1821"/>
    </location>
</feature>
<feature type="compositionally biased region" description="Acidic residues" evidence="1">
    <location>
        <begin position="1133"/>
        <end position="1157"/>
    </location>
</feature>
<dbReference type="InterPro" id="IPR044034">
    <property type="entry name" value="NAC-like_UBA"/>
</dbReference>
<dbReference type="Gene3D" id="2.20.70.30">
    <property type="entry name" value="Nascent polypeptide-associated complex domain"/>
    <property type="match status" value="1"/>
</dbReference>
<feature type="compositionally biased region" description="Basic and acidic residues" evidence="1">
    <location>
        <begin position="1433"/>
        <end position="1443"/>
    </location>
</feature>
<feature type="region of interest" description="Disordered" evidence="1">
    <location>
        <begin position="1391"/>
        <end position="1444"/>
    </location>
</feature>
<feature type="region of interest" description="Disordered" evidence="1">
    <location>
        <begin position="1316"/>
        <end position="1364"/>
    </location>
</feature>
<feature type="region of interest" description="Disordered" evidence="1">
    <location>
        <begin position="1567"/>
        <end position="1597"/>
    </location>
</feature>